<reference evidence="2 3" key="1">
    <citation type="submission" date="2018-07" db="EMBL/GenBank/DDBJ databases">
        <title>a novel species of Sphingomonas isolated from the rhizosphere soil of Araceae plant.</title>
        <authorList>
            <person name="Zhiyong W."/>
            <person name="Qinglan Z."/>
            <person name="Zhiwei F."/>
            <person name="Ding X."/>
            <person name="Gejiao W."/>
            <person name="Shixue Z."/>
        </authorList>
    </citation>
    <scope>NUCLEOTIDE SEQUENCE [LARGE SCALE GENOMIC DNA]</scope>
    <source>
        <strain evidence="2 3">WZY 27</strain>
    </source>
</reference>
<name>A0A369VZP5_9SPHN</name>
<dbReference type="RefSeq" id="WP_114687362.1">
    <property type="nucleotide sequence ID" value="NZ_QQNB01000002.1"/>
</dbReference>
<dbReference type="AlphaFoldDB" id="A0A369VZP5"/>
<accession>A0A369VZP5</accession>
<keyword evidence="3" id="KW-1185">Reference proteome</keyword>
<feature type="chain" id="PRO_5016687572" description="SH3b domain-containing protein" evidence="1">
    <location>
        <begin position="23"/>
        <end position="164"/>
    </location>
</feature>
<sequence length="164" mass="17591">MRVTHGMLAAGAAAILAVPAVAALVDRKPPWFGSIAAGKARMRSGPGRTYPATWLYQRADLPVRVLAGFEKGQWLKVEDPSGTQGWMLGSLVSERRTAIVTPGEPLEMREGPGPGTRVSWRAEAGVVGRLSKCGRGWCWFDVKGRGGFVDATRLWGVGPGEEFS</sequence>
<evidence type="ECO:0000313" key="3">
    <source>
        <dbReference type="Proteomes" id="UP000253918"/>
    </source>
</evidence>
<dbReference type="Proteomes" id="UP000253918">
    <property type="component" value="Unassembled WGS sequence"/>
</dbReference>
<evidence type="ECO:0000256" key="1">
    <source>
        <dbReference type="SAM" id="SignalP"/>
    </source>
</evidence>
<evidence type="ECO:0000313" key="2">
    <source>
        <dbReference type="EMBL" id="RDE05291.1"/>
    </source>
</evidence>
<evidence type="ECO:0008006" key="4">
    <source>
        <dbReference type="Google" id="ProtNLM"/>
    </source>
</evidence>
<feature type="signal peptide" evidence="1">
    <location>
        <begin position="1"/>
        <end position="22"/>
    </location>
</feature>
<dbReference type="InterPro" id="IPR010466">
    <property type="entry name" value="DUF1058"/>
</dbReference>
<keyword evidence="1" id="KW-0732">Signal</keyword>
<proteinExistence type="predicted"/>
<dbReference type="Gene3D" id="2.30.30.40">
    <property type="entry name" value="SH3 Domains"/>
    <property type="match status" value="1"/>
</dbReference>
<protein>
    <recommendedName>
        <fullName evidence="4">SH3b domain-containing protein</fullName>
    </recommendedName>
</protein>
<dbReference type="OrthoDB" id="9810773at2"/>
<dbReference type="EMBL" id="QQNB01000002">
    <property type="protein sequence ID" value="RDE05291.1"/>
    <property type="molecule type" value="Genomic_DNA"/>
</dbReference>
<dbReference type="Pfam" id="PF06347">
    <property type="entry name" value="SH3_4"/>
    <property type="match status" value="2"/>
</dbReference>
<organism evidence="2 3">
    <name type="scientific">Sphingomonas aracearum</name>
    <dbReference type="NCBI Taxonomy" id="2283317"/>
    <lineage>
        <taxon>Bacteria</taxon>
        <taxon>Pseudomonadati</taxon>
        <taxon>Pseudomonadota</taxon>
        <taxon>Alphaproteobacteria</taxon>
        <taxon>Sphingomonadales</taxon>
        <taxon>Sphingomonadaceae</taxon>
        <taxon>Sphingomonas</taxon>
    </lineage>
</organism>
<gene>
    <name evidence="2" type="ORF">DVW87_08465</name>
</gene>
<comment type="caution">
    <text evidence="2">The sequence shown here is derived from an EMBL/GenBank/DDBJ whole genome shotgun (WGS) entry which is preliminary data.</text>
</comment>